<dbReference type="InterPro" id="IPR012340">
    <property type="entry name" value="NA-bd_OB-fold"/>
</dbReference>
<dbReference type="AlphaFoldDB" id="A0ABD5XZP1"/>
<sequence length="207" mass="21766">MIEWIGQTSVLSWIGSNLPLFLLLAGAALTIAEAFAPGAHFMVLGVALLVAGLVGLLLPPSLGVLAPIILAGLVIAAGAGTFYVYRQFDFYGGKGEEQTSDSDSLRGAMGRVTERITATEGEVKLDEGGFNPYYRAKSVDGEIEEGTEVMVVDPGGGNVVTVEPLSGGVDEIDRALARERERNGEPEGPGGADRDEDPDREFETDPA</sequence>
<protein>
    <submittedName>
        <fullName evidence="3">NfeD family protein</fullName>
    </submittedName>
</protein>
<feature type="transmembrane region" description="Helical" evidence="2">
    <location>
        <begin position="39"/>
        <end position="58"/>
    </location>
</feature>
<feature type="transmembrane region" description="Helical" evidence="2">
    <location>
        <begin position="12"/>
        <end position="32"/>
    </location>
</feature>
<gene>
    <name evidence="3" type="ORF">ACFQMA_02280</name>
</gene>
<accession>A0ABD5XZP1</accession>
<dbReference type="Proteomes" id="UP001596432">
    <property type="component" value="Unassembled WGS sequence"/>
</dbReference>
<evidence type="ECO:0000313" key="3">
    <source>
        <dbReference type="EMBL" id="MFC7138662.1"/>
    </source>
</evidence>
<evidence type="ECO:0000313" key="4">
    <source>
        <dbReference type="Proteomes" id="UP001596432"/>
    </source>
</evidence>
<evidence type="ECO:0000256" key="2">
    <source>
        <dbReference type="SAM" id="Phobius"/>
    </source>
</evidence>
<organism evidence="3 4">
    <name type="scientific">Halosimplex aquaticum</name>
    <dbReference type="NCBI Taxonomy" id="3026162"/>
    <lineage>
        <taxon>Archaea</taxon>
        <taxon>Methanobacteriati</taxon>
        <taxon>Methanobacteriota</taxon>
        <taxon>Stenosarchaea group</taxon>
        <taxon>Halobacteria</taxon>
        <taxon>Halobacteriales</taxon>
        <taxon>Haloarculaceae</taxon>
        <taxon>Halosimplex</taxon>
    </lineage>
</organism>
<proteinExistence type="predicted"/>
<keyword evidence="4" id="KW-1185">Reference proteome</keyword>
<name>A0ABD5XZP1_9EURY</name>
<dbReference type="Gene3D" id="2.40.50.140">
    <property type="entry name" value="Nucleic acid-binding proteins"/>
    <property type="match status" value="1"/>
</dbReference>
<feature type="region of interest" description="Disordered" evidence="1">
    <location>
        <begin position="177"/>
        <end position="207"/>
    </location>
</feature>
<dbReference type="PANTHER" id="PTHR33507:SF3">
    <property type="entry name" value="INNER MEMBRANE PROTEIN YBBJ"/>
    <property type="match status" value="1"/>
</dbReference>
<reference evidence="3 4" key="1">
    <citation type="journal article" date="2019" name="Int. J. Syst. Evol. Microbiol.">
        <title>The Global Catalogue of Microorganisms (GCM) 10K type strain sequencing project: providing services to taxonomists for standard genome sequencing and annotation.</title>
        <authorList>
            <consortium name="The Broad Institute Genomics Platform"/>
            <consortium name="The Broad Institute Genome Sequencing Center for Infectious Disease"/>
            <person name="Wu L."/>
            <person name="Ma J."/>
        </authorList>
    </citation>
    <scope>NUCLEOTIDE SEQUENCE [LARGE SCALE GENOMIC DNA]</scope>
    <source>
        <strain evidence="3 4">XZYJT29</strain>
    </source>
</reference>
<dbReference type="InterPro" id="IPR052165">
    <property type="entry name" value="Membrane_assoc_protease"/>
</dbReference>
<dbReference type="PANTHER" id="PTHR33507">
    <property type="entry name" value="INNER MEMBRANE PROTEIN YBBJ"/>
    <property type="match status" value="1"/>
</dbReference>
<comment type="caution">
    <text evidence="3">The sequence shown here is derived from an EMBL/GenBank/DDBJ whole genome shotgun (WGS) entry which is preliminary data.</text>
</comment>
<evidence type="ECO:0000256" key="1">
    <source>
        <dbReference type="SAM" id="MobiDB-lite"/>
    </source>
</evidence>
<dbReference type="EMBL" id="JBHTAS010000001">
    <property type="protein sequence ID" value="MFC7138662.1"/>
    <property type="molecule type" value="Genomic_DNA"/>
</dbReference>
<dbReference type="RefSeq" id="WP_274324277.1">
    <property type="nucleotide sequence ID" value="NZ_CP118158.1"/>
</dbReference>
<dbReference type="GeneID" id="78818903"/>
<feature type="compositionally biased region" description="Acidic residues" evidence="1">
    <location>
        <begin position="194"/>
        <end position="207"/>
    </location>
</feature>
<keyword evidence="2" id="KW-0812">Transmembrane</keyword>
<keyword evidence="2" id="KW-1133">Transmembrane helix</keyword>
<feature type="transmembrane region" description="Helical" evidence="2">
    <location>
        <begin position="64"/>
        <end position="85"/>
    </location>
</feature>
<keyword evidence="2" id="KW-0472">Membrane</keyword>